<feature type="compositionally biased region" description="Low complexity" evidence="2">
    <location>
        <begin position="808"/>
        <end position="837"/>
    </location>
</feature>
<dbReference type="GeneID" id="7845822"/>
<feature type="region of interest" description="Disordered" evidence="2">
    <location>
        <begin position="808"/>
        <end position="889"/>
    </location>
</feature>
<reference evidence="4" key="1">
    <citation type="journal article" date="2006" name="PLoS Biol.">
        <title>Macronuclear genome sequence of the ciliate Tetrahymena thermophila, a model eukaryote.</title>
        <authorList>
            <person name="Eisen J.A."/>
            <person name="Coyne R.S."/>
            <person name="Wu M."/>
            <person name="Wu D."/>
            <person name="Thiagarajan M."/>
            <person name="Wortman J.R."/>
            <person name="Badger J.H."/>
            <person name="Ren Q."/>
            <person name="Amedeo P."/>
            <person name="Jones K.M."/>
            <person name="Tallon L.J."/>
            <person name="Delcher A.L."/>
            <person name="Salzberg S.L."/>
            <person name="Silva J.C."/>
            <person name="Haas B.J."/>
            <person name="Majoros W.H."/>
            <person name="Farzad M."/>
            <person name="Carlton J.M."/>
            <person name="Smith R.K. Jr."/>
            <person name="Garg J."/>
            <person name="Pearlman R.E."/>
            <person name="Karrer K.M."/>
            <person name="Sun L."/>
            <person name="Manning G."/>
            <person name="Elde N.C."/>
            <person name="Turkewitz A.P."/>
            <person name="Asai D.J."/>
            <person name="Wilkes D.E."/>
            <person name="Wang Y."/>
            <person name="Cai H."/>
            <person name="Collins K."/>
            <person name="Stewart B.A."/>
            <person name="Lee S.R."/>
            <person name="Wilamowska K."/>
            <person name="Weinberg Z."/>
            <person name="Ruzzo W.L."/>
            <person name="Wloga D."/>
            <person name="Gaertig J."/>
            <person name="Frankel J."/>
            <person name="Tsao C.-C."/>
            <person name="Gorovsky M.A."/>
            <person name="Keeling P.J."/>
            <person name="Waller R.F."/>
            <person name="Patron N.J."/>
            <person name="Cherry J.M."/>
            <person name="Stover N.A."/>
            <person name="Krieger C.J."/>
            <person name="del Toro C."/>
            <person name="Ryder H.F."/>
            <person name="Williamson S.C."/>
            <person name="Barbeau R.A."/>
            <person name="Hamilton E.P."/>
            <person name="Orias E."/>
        </authorList>
    </citation>
    <scope>NUCLEOTIDE SEQUENCE [LARGE SCALE GENOMIC DNA]</scope>
    <source>
        <strain evidence="4">SB210</strain>
    </source>
</reference>
<dbReference type="InParanoid" id="Q23G83"/>
<evidence type="ECO:0000256" key="1">
    <source>
        <dbReference type="SAM" id="Coils"/>
    </source>
</evidence>
<feature type="region of interest" description="Disordered" evidence="2">
    <location>
        <begin position="720"/>
        <end position="740"/>
    </location>
</feature>
<evidence type="ECO:0000313" key="3">
    <source>
        <dbReference type="EMBL" id="EAR95377.2"/>
    </source>
</evidence>
<dbReference type="EMBL" id="GG662704">
    <property type="protein sequence ID" value="EAR95377.2"/>
    <property type="molecule type" value="Genomic_DNA"/>
</dbReference>
<feature type="compositionally biased region" description="Polar residues" evidence="2">
    <location>
        <begin position="665"/>
        <end position="689"/>
    </location>
</feature>
<keyword evidence="1" id="KW-0175">Coiled coil</keyword>
<feature type="compositionally biased region" description="Polar residues" evidence="2">
    <location>
        <begin position="1048"/>
        <end position="1072"/>
    </location>
</feature>
<feature type="compositionally biased region" description="Low complexity" evidence="2">
    <location>
        <begin position="850"/>
        <end position="885"/>
    </location>
</feature>
<accession>Q23G83</accession>
<feature type="compositionally biased region" description="Polar residues" evidence="2">
    <location>
        <begin position="1335"/>
        <end position="1363"/>
    </location>
</feature>
<feature type="compositionally biased region" description="Polar residues" evidence="2">
    <location>
        <begin position="93"/>
        <end position="117"/>
    </location>
</feature>
<feature type="compositionally biased region" description="Low complexity" evidence="2">
    <location>
        <begin position="692"/>
        <end position="701"/>
    </location>
</feature>
<dbReference type="RefSeq" id="XP_001015622.2">
    <property type="nucleotide sequence ID" value="XM_001015622.2"/>
</dbReference>
<feature type="compositionally biased region" description="Polar residues" evidence="2">
    <location>
        <begin position="1319"/>
        <end position="1328"/>
    </location>
</feature>
<organism evidence="3 4">
    <name type="scientific">Tetrahymena thermophila (strain SB210)</name>
    <dbReference type="NCBI Taxonomy" id="312017"/>
    <lineage>
        <taxon>Eukaryota</taxon>
        <taxon>Sar</taxon>
        <taxon>Alveolata</taxon>
        <taxon>Ciliophora</taxon>
        <taxon>Intramacronucleata</taxon>
        <taxon>Oligohymenophorea</taxon>
        <taxon>Hymenostomatida</taxon>
        <taxon>Tetrahymenina</taxon>
        <taxon>Tetrahymenidae</taxon>
        <taxon>Tetrahymena</taxon>
    </lineage>
</organism>
<feature type="region of interest" description="Disordered" evidence="2">
    <location>
        <begin position="1045"/>
        <end position="1072"/>
    </location>
</feature>
<feature type="compositionally biased region" description="Polar residues" evidence="2">
    <location>
        <begin position="1162"/>
        <end position="1174"/>
    </location>
</feature>
<feature type="coiled-coil region" evidence="1">
    <location>
        <begin position="599"/>
        <end position="642"/>
    </location>
</feature>
<gene>
    <name evidence="3" type="ORF">TTHERM_00075820</name>
</gene>
<keyword evidence="4" id="KW-1185">Reference proteome</keyword>
<feature type="region of interest" description="Disordered" evidence="2">
    <location>
        <begin position="79"/>
        <end position="117"/>
    </location>
</feature>
<evidence type="ECO:0000313" key="4">
    <source>
        <dbReference type="Proteomes" id="UP000009168"/>
    </source>
</evidence>
<dbReference type="Proteomes" id="UP000009168">
    <property type="component" value="Unassembled WGS sequence"/>
</dbReference>
<feature type="coiled-coil region" evidence="1">
    <location>
        <begin position="339"/>
        <end position="373"/>
    </location>
</feature>
<feature type="region of interest" description="Disordered" evidence="2">
    <location>
        <begin position="1132"/>
        <end position="1174"/>
    </location>
</feature>
<feature type="region of interest" description="Disordered" evidence="2">
    <location>
        <begin position="1319"/>
        <end position="1363"/>
    </location>
</feature>
<dbReference type="KEGG" id="tet:TTHERM_00075820"/>
<feature type="region of interest" description="Disordered" evidence="2">
    <location>
        <begin position="936"/>
        <end position="968"/>
    </location>
</feature>
<feature type="compositionally biased region" description="Basic and acidic residues" evidence="2">
    <location>
        <begin position="1152"/>
        <end position="1161"/>
    </location>
</feature>
<dbReference type="HOGENOM" id="CLU_226366_0_0_1"/>
<feature type="compositionally biased region" description="Low complexity" evidence="2">
    <location>
        <begin position="940"/>
        <end position="960"/>
    </location>
</feature>
<name>Q23G83_TETTS</name>
<sequence>MNQQFDKIKNYEQKLQFTINKLEPQHRLPTENSINNASYMGGILKQSQNNNQNYIQFLESITPQSNKSNQFNRSFLVERQNTDQEQTRDNILPQINNPRSKSENKNGAQNNSSQQYLDQQKQTFYNNRQSSSKNQKRSHNYNFYAQPKNAVEVIITQNEFESTNSSNLWNELQMRKPNYRYPNTTKYSQSNKITLQQSNGRQLQSRDLIRSLTIDNNNCNSSNSKSRNYLDDLQIYNNAVNRLDTSSSQNFSQPLSKHMINIKNIVKNQSLTPISQSFNNNRFQELQINTNDNNGNYSNLRLSNQCFSTPHKGYYKDMNSKMFLNKSYDYDLKIKPPLLHKTKTNEKNIQTELKEIEEQNDQLSENIIKNENIQISLNRNHLKNISSSSNRYNKHNYNLSSPQMMLQQHSKQQQANIQQQYYERIVTDSEIQSNRSNQNNLSFHHTSFSKNQYLIDERKVVNIQVQNAEMDQYIRQIQKYVFKKQHDIDNNSSLSFKRPNVIHPSDLAEHVFNNQMKINSSNQQLLNNLQQTDSNQDLRQTLIENDIHLEQPLIMQQHTFQQQNQDIKQLQVVDQNLYQMNPKQDIDFNQQDKNSLEQTETKNQNNLQLQKNYQDMKNKDQIQNIDQQNKNDEKLNNNQMNETLSRQYSFSACYNQNKSILPLSRNSEQVDQTPKLNSQEQLQIPSQKSSLDENSSQQNQQINQEDIDFFDKKRSAEFGINYNSNKGSKKQIKNSSHQQINSKNTQLELLQENTQQQINQSPKNNQNNNSSKGLLKNHQYLTQTAQLSSQKSSNQTSYNSPQSYKIVNQQSSQSSYYQSSQISNQPNSQNSPNEQSYKSSKELSQRNSEQYSPQDLSSQSQQDSNRLLSQGSNQFPSQNSNNFSPYNCSKTKLLENNQRLDSQRVQQQQQHQESSHQSQNAFMKFNPDKRNQIIIAQEGNSKQISKRNSNSSSKSKQIQIETNSARNNQEELLQQKSNDKINLPIQMNQNQIQNGSIQINLDHNQISLQGASALESHQTASQQTSKKNSVSQQFYQGIFMNTLRKDPSFQNSDSNPNQYNQEETPYSSNQNTNRDQINEELHQQNIENAQFIQKRENNIDKIEQMSQINNQKQDMLLNQSQNGFQNHQFYEKERRKLKAQIQQQQKYKKQDKKSEAEEKTNQTETSNKYPNDSRYIQKQIFHKESLETQNARGQNRHIEFLTTEAAHEDEQSQRKKRFNTVENEGRYLRTDSQDSSQWLRENIIVKNESPNINQANSTQKSFKSKSKDSTLQSFYQSNMFNIINIGGSVEDPIKIVKKCNQFKKQGYIKLSYKETQFVNSQKKSNQLTPKKKSINKVSISPTRNQDSNVTSIKTSPQSKIQSKTKLINSSEISFQSPNKFHVSKQL</sequence>
<protein>
    <submittedName>
        <fullName evidence="3">Endo-1,4-beta-xylanase xylA, putative</fullName>
    </submittedName>
</protein>
<evidence type="ECO:0000256" key="2">
    <source>
        <dbReference type="SAM" id="MobiDB-lite"/>
    </source>
</evidence>
<proteinExistence type="predicted"/>
<feature type="region of interest" description="Disordered" evidence="2">
    <location>
        <begin position="665"/>
        <end position="701"/>
    </location>
</feature>